<dbReference type="InterPro" id="IPR012337">
    <property type="entry name" value="RNaseH-like_sf"/>
</dbReference>
<dbReference type="InterPro" id="IPR001965">
    <property type="entry name" value="Znf_PHD"/>
</dbReference>
<dbReference type="Pfam" id="PF03564">
    <property type="entry name" value="DUF1759"/>
    <property type="match status" value="1"/>
</dbReference>
<evidence type="ECO:0008006" key="10">
    <source>
        <dbReference type="Google" id="ProtNLM"/>
    </source>
</evidence>
<feature type="domain" description="Integrase catalytic" evidence="7">
    <location>
        <begin position="1748"/>
        <end position="1934"/>
    </location>
</feature>
<dbReference type="Gene3D" id="3.30.420.10">
    <property type="entry name" value="Ribonuclease H-like superfamily/Ribonuclease H"/>
    <property type="match status" value="1"/>
</dbReference>
<organism evidence="8 9">
    <name type="scientific">Aedes albopictus</name>
    <name type="common">Asian tiger mosquito</name>
    <name type="synonym">Stegomyia albopicta</name>
    <dbReference type="NCBI Taxonomy" id="7160"/>
    <lineage>
        <taxon>Eukaryota</taxon>
        <taxon>Metazoa</taxon>
        <taxon>Ecdysozoa</taxon>
        <taxon>Arthropoda</taxon>
        <taxon>Hexapoda</taxon>
        <taxon>Insecta</taxon>
        <taxon>Pterygota</taxon>
        <taxon>Neoptera</taxon>
        <taxon>Endopterygota</taxon>
        <taxon>Diptera</taxon>
        <taxon>Nematocera</taxon>
        <taxon>Culicoidea</taxon>
        <taxon>Culicidae</taxon>
        <taxon>Culicinae</taxon>
        <taxon>Aedini</taxon>
        <taxon>Aedes</taxon>
        <taxon>Stegomyia</taxon>
    </lineage>
</organism>
<dbReference type="RefSeq" id="XP_062704301.1">
    <property type="nucleotide sequence ID" value="XM_062848317.1"/>
</dbReference>
<evidence type="ECO:0000313" key="9">
    <source>
        <dbReference type="Proteomes" id="UP000069940"/>
    </source>
</evidence>
<dbReference type="PROSITE" id="PS01359">
    <property type="entry name" value="ZF_PHD_1"/>
    <property type="match status" value="1"/>
</dbReference>
<dbReference type="InterPro" id="IPR043128">
    <property type="entry name" value="Rev_trsase/Diguanyl_cyclase"/>
</dbReference>
<evidence type="ECO:0000256" key="1">
    <source>
        <dbReference type="ARBA" id="ARBA00022723"/>
    </source>
</evidence>
<evidence type="ECO:0000259" key="7">
    <source>
        <dbReference type="PROSITE" id="PS50994"/>
    </source>
</evidence>
<keyword evidence="1" id="KW-0479">Metal-binding</keyword>
<dbReference type="InterPro" id="IPR005312">
    <property type="entry name" value="DUF1759"/>
</dbReference>
<dbReference type="InterPro" id="IPR011011">
    <property type="entry name" value="Znf_FYVE_PHD"/>
</dbReference>
<dbReference type="InterPro" id="IPR013083">
    <property type="entry name" value="Znf_RING/FYVE/PHD"/>
</dbReference>
<dbReference type="Gene3D" id="3.30.70.270">
    <property type="match status" value="1"/>
</dbReference>
<dbReference type="InterPro" id="IPR008042">
    <property type="entry name" value="Retrotrans_Pao"/>
</dbReference>
<dbReference type="Gene3D" id="3.30.40.10">
    <property type="entry name" value="Zinc/RING finger domain, C3HC4 (zinc finger)"/>
    <property type="match status" value="1"/>
</dbReference>
<keyword evidence="3" id="KW-0862">Zinc</keyword>
<dbReference type="InterPro" id="IPR001584">
    <property type="entry name" value="Integrase_cat-core"/>
</dbReference>
<accession>A0ABM1XMH1</accession>
<evidence type="ECO:0000256" key="4">
    <source>
        <dbReference type="PROSITE-ProRule" id="PRU00146"/>
    </source>
</evidence>
<dbReference type="SUPFAM" id="SSF53098">
    <property type="entry name" value="Ribonuclease H-like"/>
    <property type="match status" value="1"/>
</dbReference>
<dbReference type="PROSITE" id="PS50994">
    <property type="entry name" value="INTEGRASE"/>
    <property type="match status" value="1"/>
</dbReference>
<dbReference type="PANTHER" id="PTHR47331">
    <property type="entry name" value="PHD-TYPE DOMAIN-CONTAINING PROTEIN"/>
    <property type="match status" value="1"/>
</dbReference>
<dbReference type="InterPro" id="IPR019786">
    <property type="entry name" value="Zinc_finger_PHD-type_CS"/>
</dbReference>
<feature type="region of interest" description="Disordered" evidence="5">
    <location>
        <begin position="1"/>
        <end position="22"/>
    </location>
</feature>
<feature type="compositionally biased region" description="Polar residues" evidence="5">
    <location>
        <begin position="709"/>
        <end position="736"/>
    </location>
</feature>
<evidence type="ECO:0000256" key="3">
    <source>
        <dbReference type="ARBA" id="ARBA00022833"/>
    </source>
</evidence>
<dbReference type="InterPro" id="IPR019787">
    <property type="entry name" value="Znf_PHD-finger"/>
</dbReference>
<dbReference type="InterPro" id="IPR040676">
    <property type="entry name" value="DUF5641"/>
</dbReference>
<dbReference type="InterPro" id="IPR043502">
    <property type="entry name" value="DNA/RNA_pol_sf"/>
</dbReference>
<evidence type="ECO:0000259" key="6">
    <source>
        <dbReference type="PROSITE" id="PS50016"/>
    </source>
</evidence>
<dbReference type="Gene3D" id="3.10.10.10">
    <property type="entry name" value="HIV Type 1 Reverse Transcriptase, subunit A, domain 1"/>
    <property type="match status" value="1"/>
</dbReference>
<keyword evidence="9" id="KW-1185">Reference proteome</keyword>
<keyword evidence="2 4" id="KW-0863">Zinc-finger</keyword>
<evidence type="ECO:0000313" key="8">
    <source>
        <dbReference type="EnsemblMetazoa" id="AALFPA23_001006.P38406"/>
    </source>
</evidence>
<reference evidence="9" key="1">
    <citation type="journal article" date="2015" name="Proc. Natl. Acad. Sci. U.S.A.">
        <title>Genome sequence of the Asian Tiger mosquito, Aedes albopictus, reveals insights into its biology, genetics, and evolution.</title>
        <authorList>
            <person name="Chen X.G."/>
            <person name="Jiang X."/>
            <person name="Gu J."/>
            <person name="Xu M."/>
            <person name="Wu Y."/>
            <person name="Deng Y."/>
            <person name="Zhang C."/>
            <person name="Bonizzoni M."/>
            <person name="Dermauw W."/>
            <person name="Vontas J."/>
            <person name="Armbruster P."/>
            <person name="Huang X."/>
            <person name="Yang Y."/>
            <person name="Zhang H."/>
            <person name="He W."/>
            <person name="Peng H."/>
            <person name="Liu Y."/>
            <person name="Wu K."/>
            <person name="Chen J."/>
            <person name="Lirakis M."/>
            <person name="Topalis P."/>
            <person name="Van Leeuwen T."/>
            <person name="Hall A.B."/>
            <person name="Jiang X."/>
            <person name="Thorpe C."/>
            <person name="Mueller R.L."/>
            <person name="Sun C."/>
            <person name="Waterhouse R.M."/>
            <person name="Yan G."/>
            <person name="Tu Z.J."/>
            <person name="Fang X."/>
            <person name="James A.A."/>
        </authorList>
    </citation>
    <scope>NUCLEOTIDE SEQUENCE [LARGE SCALE GENOMIC DNA]</scope>
    <source>
        <strain evidence="9">Foshan</strain>
    </source>
</reference>
<evidence type="ECO:0000256" key="5">
    <source>
        <dbReference type="SAM" id="MobiDB-lite"/>
    </source>
</evidence>
<feature type="domain" description="PHD-type" evidence="6">
    <location>
        <begin position="23"/>
        <end position="71"/>
    </location>
</feature>
<dbReference type="SUPFAM" id="SSF56672">
    <property type="entry name" value="DNA/RNA polymerases"/>
    <property type="match status" value="1"/>
</dbReference>
<dbReference type="InterPro" id="IPR036397">
    <property type="entry name" value="RNaseH_sf"/>
</dbReference>
<dbReference type="CDD" id="cd01644">
    <property type="entry name" value="RT_pepA17"/>
    <property type="match status" value="1"/>
</dbReference>
<evidence type="ECO:0000256" key="2">
    <source>
        <dbReference type="ARBA" id="ARBA00022771"/>
    </source>
</evidence>
<name>A0ABM1XMH1_AEDAL</name>
<dbReference type="SUPFAM" id="SSF57903">
    <property type="entry name" value="FYVE/PHD zinc finger"/>
    <property type="match status" value="1"/>
</dbReference>
<dbReference type="PANTHER" id="PTHR47331:SF1">
    <property type="entry name" value="GAG-LIKE PROTEIN"/>
    <property type="match status" value="1"/>
</dbReference>
<feature type="region of interest" description="Disordered" evidence="5">
    <location>
        <begin position="707"/>
        <end position="741"/>
    </location>
</feature>
<reference evidence="8" key="2">
    <citation type="submission" date="2025-05" db="UniProtKB">
        <authorList>
            <consortium name="EnsemblMetazoa"/>
        </authorList>
    </citation>
    <scope>IDENTIFICATION</scope>
    <source>
        <strain evidence="8">Foshan</strain>
    </source>
</reference>
<proteinExistence type="predicted"/>
<protein>
    <recommendedName>
        <fullName evidence="10">Integrase catalytic domain-containing protein</fullName>
    </recommendedName>
</protein>
<dbReference type="SMART" id="SM00249">
    <property type="entry name" value="PHD"/>
    <property type="match status" value="1"/>
</dbReference>
<feature type="region of interest" description="Disordered" evidence="5">
    <location>
        <begin position="216"/>
        <end position="262"/>
    </location>
</feature>
<feature type="compositionally biased region" description="Polar residues" evidence="5">
    <location>
        <begin position="233"/>
        <end position="256"/>
    </location>
</feature>
<dbReference type="EnsemblMetazoa" id="AALFPA23_001006.R38406">
    <property type="protein sequence ID" value="AALFPA23_001006.P38406"/>
    <property type="gene ID" value="AALFPA23_001006"/>
</dbReference>
<dbReference type="Proteomes" id="UP000069940">
    <property type="component" value="Unassembled WGS sequence"/>
</dbReference>
<dbReference type="Pfam" id="PF18701">
    <property type="entry name" value="DUF5641"/>
    <property type="match status" value="1"/>
</dbReference>
<dbReference type="GeneID" id="134286665"/>
<sequence>MSNRSIDVEGSLPSHGIASSTPTKQCKVCSTADNGRYWKCLVCGNQYHPACVGIPSDNENQSFVCPPCVPHTGAQRQTYTVAPSTAPVSTVPLEYVNMSWSQISPVTAGPSAIPMYRPPGTYPYPYVMLPRNPIAPPVSCAPLSSSSQPAFSSPFPVMSNLVQALPPNLNPTEVLQVNQQASLTSSFIPPAAVAVAETSSVGPQALPSCSVPMPSLVHQPSSTAPLGPPPCNPLNTKGQGLVDNKSQSSRVASSKTSTRHKQIQLELQRLDEERKLQEKEEASKREYLQKRFELLKEIASETSSTSDIDIREDTASEKVNSWLQREAPNDRLPPSELQQNTFLLRPAPAVPANMVDLTVPQDFRSGISAKRQSAQDSSRAPARSIRFANSSVHNFDPMQRSTPRRPQMQSGFEYNLSQSHVAARQAVSRELPIFSGSPEEWPLFYSTFNSTTEICGYTQEENLLRLQKCLKGKAFEAVKCRLMHPSNVQGIITTLKMLYGNPEVIVHNLIAKISDTPSPKVDKLDSIVEFALSVQNLCATIEACELQEYSYNVVLLRELVDKLPPAIKLDWAKHRRSLAVVHLSLFADWLYDLAETVCPIASLQSTRTQKKGSAFLNVHSDEQVEPDAASTMPKSSSSLCPVCEGSCLELTKCQRFLDLTYNSRWTIIKEYGMCRKCLKRHKGVCKLQQLCGQDGCAFKHHPLLHNTHRTSGTSEKPQKSPSGTPITGETTSNERNCNAHHKSSTKTLFRVVPVVLYGRGKIVKTYAFLDDGSAFTLMDEQLAEELNLNGELEPICLRWTGDKHRLENESKKVELEISGTAGTSKKYHLREVHTVPNLGLFRQSLCMEDLVQQYHHLQGVPAESYEDVQPRLLIGSNNTHLGYPQKGREGGMFEPVATKSRLGWIVHGGADGGEFSGYHEWNAHMCCENIDNNLHRAMQEYFSLESMGISKPVHLVVSAEDQRAQTILQTMYRTESGRFVTRLLWKFEEFRLPNSKPMALQRFRCLEARMKRDPTLAEVLHSKMEDYRKQGYIRKLTPTELMQPKSRVWYLPIFPVFNANKPGKIRIVWDAAAKTQGISLNMMLLKGPDQLVSLNSVLYSFREKKVAICGDIREMFHQTLVAEEDQDCQRFLWREHSTDAEPSTYVMRVMTFGASCSPSCAQYAKNLNAKEHEQQFPEAAEVIIKKHYVDDMLASVETEAEAVELAEDIRFVHAQAGYEMRNWLSNSVPVLKALNATKTSEMNLNLASETVTEKILGMWWCTATDTFTYKLSSKHDSELLAGIRKPTKREMLRTLMAIFDPLGLISNLLIFLKVLLQEVWRAGVDWDDEIPDSLNDKWVHWLQILPQVQSVRIPRCYRVATSLGKNTVIQLHTFVDASEYGYAAVTYLRFEENGVVECAIVSAKARVAPLRFISIPRLELQAAVVGARLAETVANSLSFKIDERIYWTDSRDVLCWIRSDHRRYSQFVAFRVSELLETSTIANWRWIGSKDNIADDATKWQKHPDLESNSRWFKGPPFLWKSCEKWPEEPTNNTKTTTKEELRGHLFHHAALPVTVIDLKYFSSWERLLRTTARLFRYMDNLRKAVVKEKRKDGPLSMDELQRASGYLYRQVQQEAFSEEIGVLSGNEEHKLPKSSSLYNLSPFLDDHGILRMRGRIGKCEYAAMDTRNPVILPKDHCVTRLIVQNYHVKYHHCNHETVVNELRQVYHIPKLRVICKSIRTSCQQCINQRAAPVPPLMGDLPAARLAAFTRPFSFIGVDYFGPMYVTVGRRLEKRWGVLITCLTVRAIHLEVAHSLTADSCIMALRNFMARRGVPTRIFSDRGTNFVAASKELEAALKEMNQERVIREIVSPHTDWEFLPPASPHMGGCWERLVRSVKTSLQKMKPQRNPSDESLRNTLIEIENTVNSRPLTFVPVDDPDAPVLTPNHFLLGSSSGLKPAAPLDDSSRSLRRAWRASQAEANLFWRRWLRNYLPELTKRSKWFNKVEPISMNDVVVVVDPGLPRNCWPLGRVIAIKTSKDNQVRTATVQTSSGIYERPATKLAVLDVRRDGSVSQEPGVPGGGCYDPSVGASHNTSANVMVSCGKSKLQQLGEQCQDTSLTFVESHEQ</sequence>
<dbReference type="Pfam" id="PF05380">
    <property type="entry name" value="Peptidase_A17"/>
    <property type="match status" value="1"/>
</dbReference>
<dbReference type="PROSITE" id="PS50016">
    <property type="entry name" value="ZF_PHD_2"/>
    <property type="match status" value="1"/>
</dbReference>